<protein>
    <submittedName>
        <fullName evidence="2">Uncharacterized protein</fullName>
    </submittedName>
</protein>
<evidence type="ECO:0000313" key="2">
    <source>
        <dbReference type="EMBL" id="KAF9332168.1"/>
    </source>
</evidence>
<dbReference type="Proteomes" id="UP000696485">
    <property type="component" value="Unassembled WGS sequence"/>
</dbReference>
<comment type="caution">
    <text evidence="2">The sequence shown here is derived from an EMBL/GenBank/DDBJ whole genome shotgun (WGS) entry which is preliminary data.</text>
</comment>
<gene>
    <name evidence="2" type="ORF">BG006_004956</name>
</gene>
<dbReference type="AlphaFoldDB" id="A0A9P5VMD0"/>
<proteinExistence type="predicted"/>
<organism evidence="2 3">
    <name type="scientific">Podila minutissima</name>
    <dbReference type="NCBI Taxonomy" id="64525"/>
    <lineage>
        <taxon>Eukaryota</taxon>
        <taxon>Fungi</taxon>
        <taxon>Fungi incertae sedis</taxon>
        <taxon>Mucoromycota</taxon>
        <taxon>Mortierellomycotina</taxon>
        <taxon>Mortierellomycetes</taxon>
        <taxon>Mortierellales</taxon>
        <taxon>Mortierellaceae</taxon>
        <taxon>Podila</taxon>
    </lineage>
</organism>
<feature type="compositionally biased region" description="Basic and acidic residues" evidence="1">
    <location>
        <begin position="179"/>
        <end position="192"/>
    </location>
</feature>
<evidence type="ECO:0000256" key="1">
    <source>
        <dbReference type="SAM" id="MobiDB-lite"/>
    </source>
</evidence>
<name>A0A9P5VMD0_9FUNG</name>
<reference evidence="2" key="1">
    <citation type="journal article" date="2020" name="Fungal Divers.">
        <title>Resolving the Mortierellaceae phylogeny through synthesis of multi-gene phylogenetics and phylogenomics.</title>
        <authorList>
            <person name="Vandepol N."/>
            <person name="Liber J."/>
            <person name="Desiro A."/>
            <person name="Na H."/>
            <person name="Kennedy M."/>
            <person name="Barry K."/>
            <person name="Grigoriev I.V."/>
            <person name="Miller A.N."/>
            <person name="O'Donnell K."/>
            <person name="Stajich J.E."/>
            <person name="Bonito G."/>
        </authorList>
    </citation>
    <scope>NUCLEOTIDE SEQUENCE</scope>
    <source>
        <strain evidence="2">NVP1</strain>
    </source>
</reference>
<evidence type="ECO:0000313" key="3">
    <source>
        <dbReference type="Proteomes" id="UP000696485"/>
    </source>
</evidence>
<sequence length="374" mass="43318">MFAIYDKVLDSGREELQFTCRWPKDSTKEAAVQFDFDSSLGSFRVHINENAQDEKLDITIEKTDSDRSTLQRFSKCSISCLQGSQAILCPFVYQFFGDYSLDEKIPLSLLSPQDDIFELFFYLTTDAFPRPVQESPVYEHALLAKIFNDPATYDVYFLSSKNNSNVDTDGPEAYIEPVQRTEPEKPYSEEHSTQMTDPSKNMSMEQVNKEETDNCHDEESVADTAKKLGAHKIRLMIVIRFMYTHLVPTRLATFKDEEEYDAGTTTWTSSSSWEKVFIAAERFKVEELQRIACSEVLHGLSEETAIPFLFRTGYLYNDFRAAVVEYVAQKLDRVVTKRPFRDAYRDHPDFRELYGEIFDAFAENTERRRRQVVG</sequence>
<feature type="compositionally biased region" description="Polar residues" evidence="1">
    <location>
        <begin position="193"/>
        <end position="202"/>
    </location>
</feature>
<keyword evidence="3" id="KW-1185">Reference proteome</keyword>
<feature type="region of interest" description="Disordered" evidence="1">
    <location>
        <begin position="179"/>
        <end position="202"/>
    </location>
</feature>
<dbReference type="EMBL" id="JAAAUY010000277">
    <property type="protein sequence ID" value="KAF9332168.1"/>
    <property type="molecule type" value="Genomic_DNA"/>
</dbReference>
<accession>A0A9P5VMD0</accession>